<keyword evidence="2 4" id="KW-0808">Transferase</keyword>
<gene>
    <name evidence="4" type="ORF">EPA93_41875</name>
</gene>
<dbReference type="RefSeq" id="WP_129893252.1">
    <property type="nucleotide sequence ID" value="NZ_CP035758.1"/>
</dbReference>
<accession>A0A4P6K2T3</accession>
<sequence length="266" mass="30323">MPENRTDLRTTFDYDALLYDEARPGYPEELFEDILTFTELAPSGYILEIGCGTGKATLPLARRGYPMLCVELGANLAAVAQRKLLAYPQVKFSIGPFEEWPVEKQTFDLVISATAFHWLDPTIAYQKVATALKPSGAIALFWHKHVQSQRSQGFFEAVQKIYRQEVPGRTKDNIPLLWAEEIDEPHRAEIEQSGLFGEITARRYRMDITYDAASYIRLLSTYSGHIAMSAQARQRLFQGITELINNSFHGHINKTYLILLYLAKRK</sequence>
<dbReference type="Pfam" id="PF13649">
    <property type="entry name" value="Methyltransf_25"/>
    <property type="match status" value="1"/>
</dbReference>
<dbReference type="InterPro" id="IPR051052">
    <property type="entry name" value="Diverse_substrate_MTase"/>
</dbReference>
<keyword evidence="5" id="KW-1185">Reference proteome</keyword>
<dbReference type="Proteomes" id="UP000290365">
    <property type="component" value="Chromosome"/>
</dbReference>
<dbReference type="GO" id="GO:0008168">
    <property type="term" value="F:methyltransferase activity"/>
    <property type="evidence" value="ECO:0007669"/>
    <property type="project" value="UniProtKB-KW"/>
</dbReference>
<dbReference type="AlphaFoldDB" id="A0A4P6K2T3"/>
<name>A0A4P6K2T3_KTERU</name>
<evidence type="ECO:0000256" key="1">
    <source>
        <dbReference type="ARBA" id="ARBA00022603"/>
    </source>
</evidence>
<evidence type="ECO:0000259" key="3">
    <source>
        <dbReference type="Pfam" id="PF13649"/>
    </source>
</evidence>
<dbReference type="GO" id="GO:0032259">
    <property type="term" value="P:methylation"/>
    <property type="evidence" value="ECO:0007669"/>
    <property type="project" value="UniProtKB-KW"/>
</dbReference>
<dbReference type="CDD" id="cd02440">
    <property type="entry name" value="AdoMet_MTases"/>
    <property type="match status" value="1"/>
</dbReference>
<evidence type="ECO:0000313" key="5">
    <source>
        <dbReference type="Proteomes" id="UP000290365"/>
    </source>
</evidence>
<evidence type="ECO:0000256" key="2">
    <source>
        <dbReference type="ARBA" id="ARBA00022679"/>
    </source>
</evidence>
<dbReference type="KEGG" id="kbs:EPA93_41875"/>
<feature type="domain" description="Methyltransferase" evidence="3">
    <location>
        <begin position="46"/>
        <end position="136"/>
    </location>
</feature>
<proteinExistence type="predicted"/>
<dbReference type="InterPro" id="IPR041698">
    <property type="entry name" value="Methyltransf_25"/>
</dbReference>
<dbReference type="PANTHER" id="PTHR44942:SF4">
    <property type="entry name" value="METHYLTRANSFERASE TYPE 11 DOMAIN-CONTAINING PROTEIN"/>
    <property type="match status" value="1"/>
</dbReference>
<evidence type="ECO:0000313" key="4">
    <source>
        <dbReference type="EMBL" id="QBD82183.1"/>
    </source>
</evidence>
<organism evidence="4 5">
    <name type="scientific">Ktedonosporobacter rubrisoli</name>
    <dbReference type="NCBI Taxonomy" id="2509675"/>
    <lineage>
        <taxon>Bacteria</taxon>
        <taxon>Bacillati</taxon>
        <taxon>Chloroflexota</taxon>
        <taxon>Ktedonobacteria</taxon>
        <taxon>Ktedonobacterales</taxon>
        <taxon>Ktedonosporobacteraceae</taxon>
        <taxon>Ktedonosporobacter</taxon>
    </lineage>
</organism>
<dbReference type="Gene3D" id="3.40.50.150">
    <property type="entry name" value="Vaccinia Virus protein VP39"/>
    <property type="match status" value="1"/>
</dbReference>
<dbReference type="InterPro" id="IPR029063">
    <property type="entry name" value="SAM-dependent_MTases_sf"/>
</dbReference>
<dbReference type="OrthoDB" id="9797252at2"/>
<dbReference type="SUPFAM" id="SSF53335">
    <property type="entry name" value="S-adenosyl-L-methionine-dependent methyltransferases"/>
    <property type="match status" value="1"/>
</dbReference>
<protein>
    <submittedName>
        <fullName evidence="4">Class I SAM-dependent methyltransferase</fullName>
    </submittedName>
</protein>
<keyword evidence="1 4" id="KW-0489">Methyltransferase</keyword>
<reference evidence="4 5" key="1">
    <citation type="submission" date="2019-01" db="EMBL/GenBank/DDBJ databases">
        <title>Ktedonosporobacter rubrisoli SCAWS-G2.</title>
        <authorList>
            <person name="Huang Y."/>
            <person name="Yan B."/>
        </authorList>
    </citation>
    <scope>NUCLEOTIDE SEQUENCE [LARGE SCALE GENOMIC DNA]</scope>
    <source>
        <strain evidence="4 5">SCAWS-G2</strain>
    </source>
</reference>
<dbReference type="PANTHER" id="PTHR44942">
    <property type="entry name" value="METHYLTRANSF_11 DOMAIN-CONTAINING PROTEIN"/>
    <property type="match status" value="1"/>
</dbReference>
<dbReference type="EMBL" id="CP035758">
    <property type="protein sequence ID" value="QBD82183.1"/>
    <property type="molecule type" value="Genomic_DNA"/>
</dbReference>